<keyword evidence="2" id="KW-1185">Reference proteome</keyword>
<dbReference type="eggNOG" id="COG2227">
    <property type="taxonomic scope" value="Bacteria"/>
</dbReference>
<dbReference type="InterPro" id="IPR029063">
    <property type="entry name" value="SAM-dependent_MTases_sf"/>
</dbReference>
<evidence type="ECO:0000313" key="2">
    <source>
        <dbReference type="Proteomes" id="UP000014411"/>
    </source>
</evidence>
<keyword evidence="1" id="KW-0808">Transferase</keyword>
<dbReference type="EMBL" id="AEYE02000017">
    <property type="protein sequence ID" value="EPE97110.1"/>
    <property type="molecule type" value="Genomic_DNA"/>
</dbReference>
<organism evidence="1 2">
    <name type="scientific">Rhizobium grahamii CCGE 502</name>
    <dbReference type="NCBI Taxonomy" id="990285"/>
    <lineage>
        <taxon>Bacteria</taxon>
        <taxon>Pseudomonadati</taxon>
        <taxon>Pseudomonadota</taxon>
        <taxon>Alphaproteobacteria</taxon>
        <taxon>Hyphomicrobiales</taxon>
        <taxon>Rhizobiaceae</taxon>
        <taxon>Rhizobium/Agrobacterium group</taxon>
        <taxon>Rhizobium</taxon>
    </lineage>
</organism>
<dbReference type="RefSeq" id="WP_016555423.1">
    <property type="nucleotide sequence ID" value="NZ_AEYE02000017.1"/>
</dbReference>
<comment type="caution">
    <text evidence="1">The sequence shown here is derived from an EMBL/GenBank/DDBJ whole genome shotgun (WGS) entry which is preliminary data.</text>
</comment>
<protein>
    <submittedName>
        <fullName evidence="1">Methyltransferase</fullName>
    </submittedName>
</protein>
<dbReference type="GO" id="GO:0008168">
    <property type="term" value="F:methyltransferase activity"/>
    <property type="evidence" value="ECO:0007669"/>
    <property type="project" value="UniProtKB-KW"/>
</dbReference>
<name>S3HGC9_9HYPH</name>
<accession>S3HGC9</accession>
<keyword evidence="1" id="KW-0489">Methyltransferase</keyword>
<dbReference type="HOGENOM" id="CLU_959336_0_0_5"/>
<dbReference type="Pfam" id="PF13489">
    <property type="entry name" value="Methyltransf_23"/>
    <property type="match status" value="1"/>
</dbReference>
<dbReference type="GO" id="GO:0032259">
    <property type="term" value="P:methylation"/>
    <property type="evidence" value="ECO:0007669"/>
    <property type="project" value="UniProtKB-KW"/>
</dbReference>
<gene>
    <name evidence="1" type="ORF">RGCCGE502_17160</name>
</gene>
<dbReference type="Proteomes" id="UP000014411">
    <property type="component" value="Unassembled WGS sequence"/>
</dbReference>
<sequence>MIKRLIRKGVLRLVGPIEVVAPPNPDNADLAARVTALEAQLSLSERHHTLSFWAALDKVYDIALQDRVISCIVCGNSSKRDSYEILTSNCIFGGGKLERYRCPHCDCVFGAQKFLDQGEDMIGLDYELLYSRYKEGNTVENEIRTFHSLSPTTEGAYVNWGCGAWNNTVPRLRSDSWNVWGFEPSAGVTSEFVISQKDALPSKLDGLFSNNVIEHFLNPVAEFKKFADLLPPGGRMAHSSPCYEYRYEVTRFHTVFLLGRSPEILAERSGFRMIDRIKDGEYINVVFEKV</sequence>
<evidence type="ECO:0000313" key="1">
    <source>
        <dbReference type="EMBL" id="EPE97110.1"/>
    </source>
</evidence>
<dbReference type="AlphaFoldDB" id="S3HGC9"/>
<dbReference type="Gene3D" id="3.40.50.150">
    <property type="entry name" value="Vaccinia Virus protein VP39"/>
    <property type="match status" value="1"/>
</dbReference>
<dbReference type="SUPFAM" id="SSF53335">
    <property type="entry name" value="S-adenosyl-L-methionine-dependent methyltransferases"/>
    <property type="match status" value="1"/>
</dbReference>
<proteinExistence type="predicted"/>
<reference evidence="1 2" key="1">
    <citation type="journal article" date="2012" name="J. Bacteriol.">
        <title>Genome sequence of Rhizobium grahamii CCGE502, a broad-host-range symbiont with low nodulation competitiveness in Phaseolus vulgaris.</title>
        <authorList>
            <person name="Althabegoiti M.J."/>
            <person name="Lozano L."/>
            <person name="Torres-Tejerizo G."/>
            <person name="Ormeno-Orrillo E."/>
            <person name="Rogel M.A."/>
            <person name="Gonzalez V."/>
            <person name="Martinez-Romero E."/>
        </authorList>
    </citation>
    <scope>NUCLEOTIDE SEQUENCE [LARGE SCALE GENOMIC DNA]</scope>
    <source>
        <strain evidence="1 2">CCGE 502</strain>
    </source>
</reference>